<dbReference type="PANTHER" id="PTHR31942">
    <property type="entry name" value="MLO-LIKE PROTEIN 1"/>
    <property type="match status" value="1"/>
</dbReference>
<evidence type="ECO:0000256" key="1">
    <source>
        <dbReference type="ARBA" id="ARBA00004141"/>
    </source>
</evidence>
<dbReference type="AlphaFoldDB" id="A0A9D5A8V3"/>
<keyword evidence="4" id="KW-0611">Plant defense</keyword>
<name>A0A9D5A8V3_PEA</name>
<comment type="subcellular location">
    <subcellularLocation>
        <location evidence="1">Membrane</location>
        <topology evidence="1">Multi-pass membrane protein</topology>
    </subcellularLocation>
</comment>
<dbReference type="GO" id="GO:0006952">
    <property type="term" value="P:defense response"/>
    <property type="evidence" value="ECO:0007669"/>
    <property type="project" value="UniProtKB-KW"/>
</dbReference>
<sequence length="265" mass="29718">MSGGGEGGEDETTLEFTPTWVVAAVCTIIVAISLAAERLLHYGGKYLKRKDQKPLYEALQKIKEELMLLGFISLLLTVSQNGLTKICVPPGVLRHMLPCTLKEKDQKESQLPKSHSAFSFPGIARRLLADRLLAEAEAAEEAHPKTSFCSSKVCLLLYLYSSSIDRLIFDFVLFSFFFRARFLCCLLKLCIISTSSFLFSPSFMLLFRFSPLFLEAPEYVSGSAGKILFEKRIMILVKFSNQSLLRFKIMNLSKVAFLVSAKTLL</sequence>
<evidence type="ECO:0000256" key="2">
    <source>
        <dbReference type="ARBA" id="ARBA00006574"/>
    </source>
</evidence>
<evidence type="ECO:0000256" key="8">
    <source>
        <dbReference type="SAM" id="Phobius"/>
    </source>
</evidence>
<dbReference type="PANTHER" id="PTHR31942:SF52">
    <property type="entry name" value="MLO-LIKE PROTEIN 1"/>
    <property type="match status" value="1"/>
</dbReference>
<dbReference type="InterPro" id="IPR004326">
    <property type="entry name" value="Mlo"/>
</dbReference>
<evidence type="ECO:0000313" key="10">
    <source>
        <dbReference type="Proteomes" id="UP001058974"/>
    </source>
</evidence>
<dbReference type="Gramene" id="Psat05G0002600-T2">
    <property type="protein sequence ID" value="KAI5402247.1"/>
    <property type="gene ID" value="KIW84_050026"/>
</dbReference>
<keyword evidence="3 8" id="KW-0812">Transmembrane</keyword>
<organism evidence="9 10">
    <name type="scientific">Pisum sativum</name>
    <name type="common">Garden pea</name>
    <name type="synonym">Lathyrus oleraceus</name>
    <dbReference type="NCBI Taxonomy" id="3888"/>
    <lineage>
        <taxon>Eukaryota</taxon>
        <taxon>Viridiplantae</taxon>
        <taxon>Streptophyta</taxon>
        <taxon>Embryophyta</taxon>
        <taxon>Tracheophyta</taxon>
        <taxon>Spermatophyta</taxon>
        <taxon>Magnoliopsida</taxon>
        <taxon>eudicotyledons</taxon>
        <taxon>Gunneridae</taxon>
        <taxon>Pentapetalae</taxon>
        <taxon>rosids</taxon>
        <taxon>fabids</taxon>
        <taxon>Fabales</taxon>
        <taxon>Fabaceae</taxon>
        <taxon>Papilionoideae</taxon>
        <taxon>50 kb inversion clade</taxon>
        <taxon>NPAAA clade</taxon>
        <taxon>Hologalegina</taxon>
        <taxon>IRL clade</taxon>
        <taxon>Fabeae</taxon>
        <taxon>Lathyrus</taxon>
    </lineage>
</organism>
<feature type="transmembrane region" description="Helical" evidence="8">
    <location>
        <begin position="20"/>
        <end position="40"/>
    </location>
</feature>
<keyword evidence="6 8" id="KW-0472">Membrane</keyword>
<feature type="transmembrane region" description="Helical" evidence="8">
    <location>
        <begin position="185"/>
        <end position="207"/>
    </location>
</feature>
<evidence type="ECO:0000256" key="7">
    <source>
        <dbReference type="ARBA" id="ARBA00023265"/>
    </source>
</evidence>
<evidence type="ECO:0000313" key="9">
    <source>
        <dbReference type="EMBL" id="KAI5402247.1"/>
    </source>
</evidence>
<reference evidence="9 10" key="1">
    <citation type="journal article" date="2022" name="Nat. Genet.">
        <title>Improved pea reference genome and pan-genome highlight genomic features and evolutionary characteristics.</title>
        <authorList>
            <person name="Yang T."/>
            <person name="Liu R."/>
            <person name="Luo Y."/>
            <person name="Hu S."/>
            <person name="Wang D."/>
            <person name="Wang C."/>
            <person name="Pandey M.K."/>
            <person name="Ge S."/>
            <person name="Xu Q."/>
            <person name="Li N."/>
            <person name="Li G."/>
            <person name="Huang Y."/>
            <person name="Saxena R.K."/>
            <person name="Ji Y."/>
            <person name="Li M."/>
            <person name="Yan X."/>
            <person name="He Y."/>
            <person name="Liu Y."/>
            <person name="Wang X."/>
            <person name="Xiang C."/>
            <person name="Varshney R.K."/>
            <person name="Ding H."/>
            <person name="Gao S."/>
            <person name="Zong X."/>
        </authorList>
    </citation>
    <scope>NUCLEOTIDE SEQUENCE [LARGE SCALE GENOMIC DNA]</scope>
    <source>
        <strain evidence="9 10">cv. Zhongwan 6</strain>
    </source>
</reference>
<dbReference type="Pfam" id="PF03094">
    <property type="entry name" value="Mlo"/>
    <property type="match status" value="1"/>
</dbReference>
<keyword evidence="5 8" id="KW-1133">Transmembrane helix</keyword>
<evidence type="ECO:0000256" key="3">
    <source>
        <dbReference type="ARBA" id="ARBA00022692"/>
    </source>
</evidence>
<evidence type="ECO:0000256" key="4">
    <source>
        <dbReference type="ARBA" id="ARBA00022821"/>
    </source>
</evidence>
<gene>
    <name evidence="9" type="ORF">KIW84_050026</name>
</gene>
<comment type="similarity">
    <text evidence="2">Belongs to the MLO family.</text>
</comment>
<keyword evidence="10" id="KW-1185">Reference proteome</keyword>
<accession>A0A9D5A8V3</accession>
<dbReference type="GO" id="GO:0016020">
    <property type="term" value="C:membrane"/>
    <property type="evidence" value="ECO:0007669"/>
    <property type="project" value="UniProtKB-SubCell"/>
</dbReference>
<evidence type="ECO:0000256" key="5">
    <source>
        <dbReference type="ARBA" id="ARBA00022989"/>
    </source>
</evidence>
<dbReference type="EMBL" id="JAMSHJ010000005">
    <property type="protein sequence ID" value="KAI5402247.1"/>
    <property type="molecule type" value="Genomic_DNA"/>
</dbReference>
<keyword evidence="7" id="KW-0568">Pathogenesis-related protein</keyword>
<evidence type="ECO:0000256" key="6">
    <source>
        <dbReference type="ARBA" id="ARBA00023136"/>
    </source>
</evidence>
<comment type="caution">
    <text evidence="9">The sequence shown here is derived from an EMBL/GenBank/DDBJ whole genome shotgun (WGS) entry which is preliminary data.</text>
</comment>
<proteinExistence type="inferred from homology"/>
<protein>
    <submittedName>
        <fullName evidence="9">MLO-like protein 1, variant 2</fullName>
    </submittedName>
</protein>
<dbReference type="Proteomes" id="UP001058974">
    <property type="component" value="Chromosome 5"/>
</dbReference>